<evidence type="ECO:0000313" key="2">
    <source>
        <dbReference type="EMBL" id="AOO91222.1"/>
    </source>
</evidence>
<feature type="transmembrane region" description="Helical" evidence="1">
    <location>
        <begin position="64"/>
        <end position="86"/>
    </location>
</feature>
<reference evidence="2" key="1">
    <citation type="journal article" date="2015" name="BMC Genomics">
        <title>Transcriptome profiling of a Rhizobium leguminosarum bv. trifolii rosR mutant reveals the role of the transcriptional regulator RosR in motility, synthesis of cell-surface components, and other cellular processes.</title>
        <authorList>
            <person name="Rachwal K."/>
            <person name="Matczynska E."/>
            <person name="Janczarek M."/>
        </authorList>
    </citation>
    <scope>NUCLEOTIDE SEQUENCE</scope>
    <source>
        <strain evidence="2">Rt24.2</strain>
    </source>
</reference>
<dbReference type="EMBL" id="KX488858">
    <property type="protein sequence ID" value="AOO91222.1"/>
    <property type="molecule type" value="Genomic_DNA"/>
</dbReference>
<proteinExistence type="predicted"/>
<keyword evidence="1" id="KW-0812">Transmembrane</keyword>
<dbReference type="AlphaFoldDB" id="A0A1C9HXH3"/>
<accession>A0A1C9HXH3</accession>
<evidence type="ECO:0000256" key="1">
    <source>
        <dbReference type="SAM" id="Phobius"/>
    </source>
</evidence>
<protein>
    <submittedName>
        <fullName evidence="2">Uncharacterized protein</fullName>
    </submittedName>
</protein>
<keyword evidence="1" id="KW-0472">Membrane</keyword>
<organism evidence="2">
    <name type="scientific">Rhizobium leguminosarum bv. trifolii</name>
    <dbReference type="NCBI Taxonomy" id="386"/>
    <lineage>
        <taxon>Bacteria</taxon>
        <taxon>Pseudomonadati</taxon>
        <taxon>Pseudomonadota</taxon>
        <taxon>Alphaproteobacteria</taxon>
        <taxon>Hyphomicrobiales</taxon>
        <taxon>Rhizobiaceae</taxon>
        <taxon>Rhizobium/Agrobacterium group</taxon>
        <taxon>Rhizobium</taxon>
    </lineage>
</organism>
<sequence length="171" mass="19359">MGRECEWQSVCYRLVNIVGIVTVEFGMGKYHTTGFVCRQDCSNQFFDYLVTAEFIDKLDSRFQVIQLFSTVVLFLTTSLVSARLSVGSFEFVKSRMHQDIFGVFGLPFNTVVPTYFRGQITHSSYRIPQPEKVNNTEEETCQSFSGCEESSHHTLATLATWIAKVAPLKGV</sequence>
<keyword evidence="1" id="KW-1133">Transmembrane helix</keyword>
<reference evidence="2" key="2">
    <citation type="journal article" date="2016" name="Front. Microbiol.">
        <title>The Regulatory Protein RosR Affects Rhizobium leguminosarum bv. trifolii Protein Profiles, Cell Surface Properties, and Symbiosis with Clover.</title>
        <authorList>
            <person name="Rachwal K."/>
            <person name="Boguszewska A."/>
            <person name="Kopcinska J."/>
            <person name="Karas M."/>
            <person name="Tchorzewski M."/>
            <person name="Janczarek M."/>
        </authorList>
    </citation>
    <scope>NUCLEOTIDE SEQUENCE</scope>
    <source>
        <strain evidence="2">Rt24.2</strain>
    </source>
</reference>
<name>A0A1C9HXH3_RHILT</name>